<accession>A0A1W6Z768</accession>
<name>A0A1W6Z768_9BORD</name>
<dbReference type="KEGG" id="bgm:CAL15_02005"/>
<feature type="domain" description="Methyltransferase" evidence="3">
    <location>
        <begin position="55"/>
        <end position="151"/>
    </location>
</feature>
<dbReference type="GO" id="GO:0032259">
    <property type="term" value="P:methylation"/>
    <property type="evidence" value="ECO:0007669"/>
    <property type="project" value="UniProtKB-KW"/>
</dbReference>
<dbReference type="InterPro" id="IPR051052">
    <property type="entry name" value="Diverse_substrate_MTase"/>
</dbReference>
<sequence>MRCERTIRGTAAMTDFDALYSRTSDPWGLRTTWYERRKLDVLMACLPRERYRHALDLGCGEGEAARRLADRCDAVRAVDGSATAIARCKQWASQAGATHVTAEVLQLPGEWPVGMDVAADLVVVSEVAYYLDDPDLDLFLERCAASLAPGGDWVMCHFKDAFDDSLQQVGHIHGLVDAGGQVVRLAAHDDERFRLDVWRKPGRKAS</sequence>
<evidence type="ECO:0000259" key="3">
    <source>
        <dbReference type="Pfam" id="PF13649"/>
    </source>
</evidence>
<dbReference type="Gene3D" id="3.40.50.150">
    <property type="entry name" value="Vaccinia Virus protein VP39"/>
    <property type="match status" value="1"/>
</dbReference>
<proteinExistence type="predicted"/>
<dbReference type="Pfam" id="PF13649">
    <property type="entry name" value="Methyltransf_25"/>
    <property type="match status" value="1"/>
</dbReference>
<dbReference type="SUPFAM" id="SSF53335">
    <property type="entry name" value="S-adenosyl-L-methionine-dependent methyltransferases"/>
    <property type="match status" value="1"/>
</dbReference>
<evidence type="ECO:0000256" key="1">
    <source>
        <dbReference type="ARBA" id="ARBA00022603"/>
    </source>
</evidence>
<dbReference type="Proteomes" id="UP000194161">
    <property type="component" value="Chromosome"/>
</dbReference>
<dbReference type="GO" id="GO:0008168">
    <property type="term" value="F:methyltransferase activity"/>
    <property type="evidence" value="ECO:0007669"/>
    <property type="project" value="UniProtKB-KW"/>
</dbReference>
<reference evidence="4 5" key="1">
    <citation type="submission" date="2017-05" db="EMBL/GenBank/DDBJ databases">
        <title>Complete and WGS of Bordetella genogroups.</title>
        <authorList>
            <person name="Spilker T."/>
            <person name="LiPuma J."/>
        </authorList>
    </citation>
    <scope>NUCLEOTIDE SEQUENCE [LARGE SCALE GENOMIC DNA]</scope>
    <source>
        <strain evidence="4 5">AU7206</strain>
    </source>
</reference>
<gene>
    <name evidence="4" type="ORF">CAL15_02005</name>
</gene>
<evidence type="ECO:0000256" key="2">
    <source>
        <dbReference type="ARBA" id="ARBA00022679"/>
    </source>
</evidence>
<evidence type="ECO:0000313" key="4">
    <source>
        <dbReference type="EMBL" id="ARP93266.1"/>
    </source>
</evidence>
<keyword evidence="1" id="KW-0489">Methyltransferase</keyword>
<dbReference type="PANTHER" id="PTHR44942">
    <property type="entry name" value="METHYLTRANSF_11 DOMAIN-CONTAINING PROTEIN"/>
    <property type="match status" value="1"/>
</dbReference>
<dbReference type="AlphaFoldDB" id="A0A1W6Z768"/>
<evidence type="ECO:0000313" key="5">
    <source>
        <dbReference type="Proteomes" id="UP000194161"/>
    </source>
</evidence>
<dbReference type="EMBL" id="CP021111">
    <property type="protein sequence ID" value="ARP93266.1"/>
    <property type="molecule type" value="Genomic_DNA"/>
</dbReference>
<protein>
    <recommendedName>
        <fullName evidence="3">Methyltransferase domain-containing protein</fullName>
    </recommendedName>
</protein>
<keyword evidence="2" id="KW-0808">Transferase</keyword>
<dbReference type="InterPro" id="IPR029063">
    <property type="entry name" value="SAM-dependent_MTases_sf"/>
</dbReference>
<dbReference type="PANTHER" id="PTHR44942:SF4">
    <property type="entry name" value="METHYLTRANSFERASE TYPE 11 DOMAIN-CONTAINING PROTEIN"/>
    <property type="match status" value="1"/>
</dbReference>
<keyword evidence="5" id="KW-1185">Reference proteome</keyword>
<dbReference type="CDD" id="cd02440">
    <property type="entry name" value="AdoMet_MTases"/>
    <property type="match status" value="1"/>
</dbReference>
<dbReference type="InterPro" id="IPR041698">
    <property type="entry name" value="Methyltransf_25"/>
</dbReference>
<dbReference type="STRING" id="463040.CAL15_02005"/>
<organism evidence="4 5">
    <name type="scientific">Bordetella genomosp. 13</name>
    <dbReference type="NCBI Taxonomy" id="463040"/>
    <lineage>
        <taxon>Bacteria</taxon>
        <taxon>Pseudomonadati</taxon>
        <taxon>Pseudomonadota</taxon>
        <taxon>Betaproteobacteria</taxon>
        <taxon>Burkholderiales</taxon>
        <taxon>Alcaligenaceae</taxon>
        <taxon>Bordetella</taxon>
    </lineage>
</organism>